<name>A0A6P8THI1_GYMAC</name>
<dbReference type="PANTHER" id="PTHR46850:SF1">
    <property type="entry name" value="CHROMODOMAIN-HELICASE-DNA-BINDING PROTEIN 9"/>
    <property type="match status" value="1"/>
</dbReference>
<dbReference type="Proteomes" id="UP000515161">
    <property type="component" value="Unplaced"/>
</dbReference>
<dbReference type="AlphaFoldDB" id="A0A6P8THI1"/>
<dbReference type="InterPro" id="IPR051493">
    <property type="entry name" value="CHD"/>
</dbReference>
<organism evidence="2 3">
    <name type="scientific">Gymnodraco acuticeps</name>
    <name type="common">Antarctic dragonfish</name>
    <dbReference type="NCBI Taxonomy" id="8218"/>
    <lineage>
        <taxon>Eukaryota</taxon>
        <taxon>Metazoa</taxon>
        <taxon>Chordata</taxon>
        <taxon>Craniata</taxon>
        <taxon>Vertebrata</taxon>
        <taxon>Euteleostomi</taxon>
        <taxon>Actinopterygii</taxon>
        <taxon>Neopterygii</taxon>
        <taxon>Teleostei</taxon>
        <taxon>Neoteleostei</taxon>
        <taxon>Acanthomorphata</taxon>
        <taxon>Eupercaria</taxon>
        <taxon>Perciformes</taxon>
        <taxon>Notothenioidei</taxon>
        <taxon>Bathydraconidae</taxon>
        <taxon>Gymnodraco</taxon>
    </lineage>
</organism>
<reference evidence="3" key="1">
    <citation type="submission" date="2025-08" db="UniProtKB">
        <authorList>
            <consortium name="RefSeq"/>
        </authorList>
    </citation>
    <scope>IDENTIFICATION</scope>
</reference>
<sequence>MLDKASLKLGLDRPVLQSMSGNNNGPVQQFSKKEIEDLLRKGAYTPPSWTRTTKAIASARRTSTRSCSEEPPSSPSPGMFLAALATCALCW</sequence>
<keyword evidence="2" id="KW-1185">Reference proteome</keyword>
<feature type="compositionally biased region" description="Low complexity" evidence="1">
    <location>
        <begin position="54"/>
        <end position="71"/>
    </location>
</feature>
<dbReference type="OrthoDB" id="448448at2759"/>
<feature type="region of interest" description="Disordered" evidence="1">
    <location>
        <begin position="54"/>
        <end position="75"/>
    </location>
</feature>
<dbReference type="GeneID" id="117540745"/>
<evidence type="ECO:0000313" key="2">
    <source>
        <dbReference type="Proteomes" id="UP000515161"/>
    </source>
</evidence>
<evidence type="ECO:0000256" key="1">
    <source>
        <dbReference type="SAM" id="MobiDB-lite"/>
    </source>
</evidence>
<dbReference type="PANTHER" id="PTHR46850">
    <property type="entry name" value="CHROMODOMAIN-HELICASE-DNA-BINDING PROTEIN 9"/>
    <property type="match status" value="1"/>
</dbReference>
<dbReference type="RefSeq" id="XP_034063441.1">
    <property type="nucleotide sequence ID" value="XM_034207550.1"/>
</dbReference>
<proteinExistence type="predicted"/>
<dbReference type="InParanoid" id="A0A6P8THI1"/>
<gene>
    <name evidence="3" type="primary">LOC117540745</name>
</gene>
<accession>A0A6P8THI1</accession>
<evidence type="ECO:0000313" key="3">
    <source>
        <dbReference type="RefSeq" id="XP_034063441.1"/>
    </source>
</evidence>
<protein>
    <submittedName>
        <fullName evidence="3">Chromodomain-helicase-DNA-binding protein 8-like</fullName>
    </submittedName>
</protein>
<dbReference type="KEGG" id="gacu:117540745"/>